<evidence type="ECO:0000256" key="1">
    <source>
        <dbReference type="SAM" id="MobiDB-lite"/>
    </source>
</evidence>
<evidence type="ECO:0000259" key="2">
    <source>
        <dbReference type="PROSITE" id="PS50191"/>
    </source>
</evidence>
<gene>
    <name evidence="3" type="primary">SFH8</name>
    <name evidence="3" type="ORF">LOC62_04G006016</name>
</gene>
<dbReference type="GeneID" id="87809243"/>
<feature type="region of interest" description="Disordered" evidence="1">
    <location>
        <begin position="576"/>
        <end position="599"/>
    </location>
</feature>
<dbReference type="Gene3D" id="3.40.525.10">
    <property type="entry name" value="CRAL-TRIO lipid binding domain"/>
    <property type="match status" value="1"/>
</dbReference>
<feature type="compositionally biased region" description="Low complexity" evidence="1">
    <location>
        <begin position="670"/>
        <end position="683"/>
    </location>
</feature>
<dbReference type="SUPFAM" id="SSF52087">
    <property type="entry name" value="CRAL/TRIO domain"/>
    <property type="match status" value="1"/>
</dbReference>
<dbReference type="InterPro" id="IPR036865">
    <property type="entry name" value="CRAL-TRIO_dom_sf"/>
</dbReference>
<protein>
    <submittedName>
        <fullName evidence="3">Phosphatidylinositol/phosphatidylcholine transfer protein SFH8</fullName>
    </submittedName>
</protein>
<feature type="compositionally biased region" description="Basic and acidic residues" evidence="1">
    <location>
        <begin position="470"/>
        <end position="485"/>
    </location>
</feature>
<feature type="region of interest" description="Disordered" evidence="1">
    <location>
        <begin position="409"/>
        <end position="439"/>
    </location>
</feature>
<proteinExistence type="predicted"/>
<feature type="compositionally biased region" description="Polar residues" evidence="1">
    <location>
        <begin position="522"/>
        <end position="536"/>
    </location>
</feature>
<dbReference type="RefSeq" id="XP_062628563.1">
    <property type="nucleotide sequence ID" value="XM_062772579.1"/>
</dbReference>
<dbReference type="EMBL" id="CP086717">
    <property type="protein sequence ID" value="WOO82531.1"/>
    <property type="molecule type" value="Genomic_DNA"/>
</dbReference>
<name>A0AAF0YDK3_9TREE</name>
<feature type="compositionally biased region" description="Low complexity" evidence="1">
    <location>
        <begin position="352"/>
        <end position="364"/>
    </location>
</feature>
<dbReference type="PANTHER" id="PTHR46590">
    <property type="entry name" value="PHOSPHATIDYLINOSITOL TRANSFER PROTEIN CSR1-RELATED"/>
    <property type="match status" value="1"/>
</dbReference>
<feature type="region of interest" description="Disordered" evidence="1">
    <location>
        <begin position="660"/>
        <end position="683"/>
    </location>
</feature>
<feature type="region of interest" description="Disordered" evidence="1">
    <location>
        <begin position="612"/>
        <end position="632"/>
    </location>
</feature>
<dbReference type="Pfam" id="PF00650">
    <property type="entry name" value="CRAL_TRIO"/>
    <property type="match status" value="1"/>
</dbReference>
<dbReference type="CDD" id="cd00170">
    <property type="entry name" value="SEC14"/>
    <property type="match status" value="1"/>
</dbReference>
<organism evidence="3 4">
    <name type="scientific">Vanrija pseudolonga</name>
    <dbReference type="NCBI Taxonomy" id="143232"/>
    <lineage>
        <taxon>Eukaryota</taxon>
        <taxon>Fungi</taxon>
        <taxon>Dikarya</taxon>
        <taxon>Basidiomycota</taxon>
        <taxon>Agaricomycotina</taxon>
        <taxon>Tremellomycetes</taxon>
        <taxon>Trichosporonales</taxon>
        <taxon>Trichosporonaceae</taxon>
        <taxon>Vanrija</taxon>
    </lineage>
</organism>
<dbReference type="InterPro" id="IPR001251">
    <property type="entry name" value="CRAL-TRIO_dom"/>
</dbReference>
<dbReference type="PANTHER" id="PTHR46590:SF4">
    <property type="entry name" value="CRAL-TRIO DOMAIN-CONTAINING PROTEIN"/>
    <property type="match status" value="1"/>
</dbReference>
<dbReference type="Proteomes" id="UP000827549">
    <property type="component" value="Chromosome 4"/>
</dbReference>
<feature type="region of interest" description="Disordered" evidence="1">
    <location>
        <begin position="470"/>
        <end position="536"/>
    </location>
</feature>
<evidence type="ECO:0000313" key="3">
    <source>
        <dbReference type="EMBL" id="WOO82531.1"/>
    </source>
</evidence>
<dbReference type="InterPro" id="IPR052432">
    <property type="entry name" value="PITP/CRAL-TRIO"/>
</dbReference>
<feature type="region of interest" description="Disordered" evidence="1">
    <location>
        <begin position="318"/>
        <end position="383"/>
    </location>
</feature>
<feature type="compositionally biased region" description="Polar residues" evidence="1">
    <location>
        <begin position="409"/>
        <end position="432"/>
    </location>
</feature>
<feature type="domain" description="CRAL-TRIO" evidence="2">
    <location>
        <begin position="146"/>
        <end position="306"/>
    </location>
</feature>
<accession>A0AAF0YDK3</accession>
<reference evidence="3" key="1">
    <citation type="submission" date="2023-10" db="EMBL/GenBank/DDBJ databases">
        <authorList>
            <person name="Noh H."/>
        </authorList>
    </citation>
    <scope>NUCLEOTIDE SEQUENCE</scope>
    <source>
        <strain evidence="3">DUCC4014</strain>
    </source>
</reference>
<keyword evidence="4" id="KW-1185">Reference proteome</keyword>
<feature type="compositionally biased region" description="Low complexity" evidence="1">
    <location>
        <begin position="334"/>
        <end position="345"/>
    </location>
</feature>
<evidence type="ECO:0000313" key="4">
    <source>
        <dbReference type="Proteomes" id="UP000827549"/>
    </source>
</evidence>
<dbReference type="AlphaFoldDB" id="A0AAF0YDK3"/>
<dbReference type="PROSITE" id="PS50191">
    <property type="entry name" value="CRAL_TRIO"/>
    <property type="match status" value="1"/>
</dbReference>
<sequence>MTLDKDGDAGGSVAVKRSEPAAFPFGFGAAAAAPSSSSAGPAAPPAFATAAARRAELGAHAPLVHQLQRELEDDVDDLINEEGWDPATAAGAQDWASDYGMVFRALRRNHYNTDKTHHYLLGALQRRADRGLGGVIPPPPTPLLSLLPLPKVVDRLGRPIAVLTLRDVVRDASGSLSELKEWIWWGLELVRRALRDYWVDGRRGNGAEGAVLLIDVSGAGYRNMEVELLPTVFSVGHGNFPGLFENVYVINAGWSHRAMWNGAVKRVLPRSSLERVSFLDTLEQKAAVFDLDVLPEEYGGTGPEADPEVMLRRYSHARPHAPSRGPSRVHSVANSRGPSRANSRPPSRDPSRGPSRAPSLGPAGRRSRSASREPPTRSTSMASIADIYYTAPPSPSSTFYSGNGTSYTPSRANSYAGSSVATSRAPSRRSSFGQTLSGGLAGLTGLTSRLAMTKSHNDVRTAAAVQDDDDHVHFADGERVDETRQGRGRGRGRSLGPNDSPVLLQAAPEVSPRPDLHIDTGSALNSGPATSYTGASDVSTSTIHYEAPKSAIQRIKSLSDFHLYLSPSRLAHRDLLSDSEDDEEPTPPPPVHIPLRRTLRPALVDPSALSLAERRAASRRAAGADTPSTPRDKYASMLQEHHARGVEQYRPAALDLCQRSKDDPECYDSTPDATGPNTAAPTTAIQTPYDEIEPEELEDDDYYSHSIVPVSLPAPGMDVSSPSASSDSEVVVRPTRTPVSARDMQYTSQNPWFGYPVVRVPTGDGYAIRPRYGRNRKRDLVKTLLWLFLMRLQSMRDGFERALGLDKLRALTSRWSSSKKQVARTPSQGLVDTAEEKRALVKRTGKHDWIWMLVGFLLVRGTWANMLAESLEPLESTFGTGLREWLGLI</sequence>